<dbReference type="PANTHER" id="PTHR31609">
    <property type="entry name" value="YDJC DEACETYLASE FAMILY MEMBER"/>
    <property type="match status" value="1"/>
</dbReference>
<evidence type="ECO:0000313" key="6">
    <source>
        <dbReference type="EMBL" id="OGG92942.1"/>
    </source>
</evidence>
<evidence type="ECO:0008006" key="8">
    <source>
        <dbReference type="Google" id="ProtNLM"/>
    </source>
</evidence>
<evidence type="ECO:0000256" key="4">
    <source>
        <dbReference type="ARBA" id="ARBA00022842"/>
    </source>
</evidence>
<accession>A0A1F6G4A4</accession>
<dbReference type="GO" id="GO:0016787">
    <property type="term" value="F:hydrolase activity"/>
    <property type="evidence" value="ECO:0007669"/>
    <property type="project" value="UniProtKB-KW"/>
</dbReference>
<dbReference type="STRING" id="1798533.A2609_01765"/>
<protein>
    <recommendedName>
        <fullName evidence="8">ChbG/HpnK family deacetylase</fullName>
    </recommendedName>
</protein>
<dbReference type="GO" id="GO:0046872">
    <property type="term" value="F:metal ion binding"/>
    <property type="evidence" value="ECO:0007669"/>
    <property type="project" value="UniProtKB-KW"/>
</dbReference>
<comment type="cofactor">
    <cofactor evidence="1">
        <name>Mg(2+)</name>
        <dbReference type="ChEBI" id="CHEBI:18420"/>
    </cofactor>
</comment>
<dbReference type="EMBL" id="MFMU01000015">
    <property type="protein sequence ID" value="OGG92942.1"/>
    <property type="molecule type" value="Genomic_DNA"/>
</dbReference>
<dbReference type="Proteomes" id="UP000176867">
    <property type="component" value="Unassembled WGS sequence"/>
</dbReference>
<sequence>MSKKILITADDFGLTRGITDSILEVVDNGPVRMVSILVNGEAVDYALSEYKKRMAQVALAIHINLTEGKAILPFSVIPHLVDTHGMFKHSIMGLWGAYLFGSCRTRAALRHEVRAEMDAQCAIIRTALGVDTFIVNSHQHVHMIPFVFGELITIQRVNAVRIVRENFFMHGVPSLVNIFTRWALAILSRRATQSARTRGIRTNDWFVGFLYSGHMNEYIARSGIACAGTGLIEVLFHPGSALHEELQEWKKSRADIDWHYASERQFEREALKKLHFD</sequence>
<dbReference type="AlphaFoldDB" id="A0A1F6G4A4"/>
<keyword evidence="5" id="KW-0119">Carbohydrate metabolism</keyword>
<dbReference type="SUPFAM" id="SSF88713">
    <property type="entry name" value="Glycoside hydrolase/deacetylase"/>
    <property type="match status" value="1"/>
</dbReference>
<evidence type="ECO:0000256" key="1">
    <source>
        <dbReference type="ARBA" id="ARBA00001946"/>
    </source>
</evidence>
<organism evidence="6 7">
    <name type="scientific">Candidatus Kaiserbacteria bacterium RIFOXYD1_FULL_47_14</name>
    <dbReference type="NCBI Taxonomy" id="1798533"/>
    <lineage>
        <taxon>Bacteria</taxon>
        <taxon>Candidatus Kaiseribacteriota</taxon>
    </lineage>
</organism>
<evidence type="ECO:0000256" key="3">
    <source>
        <dbReference type="ARBA" id="ARBA00022801"/>
    </source>
</evidence>
<dbReference type="Pfam" id="PF04794">
    <property type="entry name" value="YdjC"/>
    <property type="match status" value="1"/>
</dbReference>
<dbReference type="InterPro" id="IPR006879">
    <property type="entry name" value="YdjC-like"/>
</dbReference>
<comment type="caution">
    <text evidence="6">The sequence shown here is derived from an EMBL/GenBank/DDBJ whole genome shotgun (WGS) entry which is preliminary data.</text>
</comment>
<reference evidence="6 7" key="1">
    <citation type="journal article" date="2016" name="Nat. Commun.">
        <title>Thousands of microbial genomes shed light on interconnected biogeochemical processes in an aquifer system.</title>
        <authorList>
            <person name="Anantharaman K."/>
            <person name="Brown C.T."/>
            <person name="Hug L.A."/>
            <person name="Sharon I."/>
            <person name="Castelle C.J."/>
            <person name="Probst A.J."/>
            <person name="Thomas B.C."/>
            <person name="Singh A."/>
            <person name="Wilkins M.J."/>
            <person name="Karaoz U."/>
            <person name="Brodie E.L."/>
            <person name="Williams K.H."/>
            <person name="Hubbard S.S."/>
            <person name="Banfield J.F."/>
        </authorList>
    </citation>
    <scope>NUCLEOTIDE SEQUENCE [LARGE SCALE GENOMIC DNA]</scope>
</reference>
<evidence type="ECO:0000313" key="7">
    <source>
        <dbReference type="Proteomes" id="UP000176867"/>
    </source>
</evidence>
<dbReference type="GO" id="GO:0005975">
    <property type="term" value="P:carbohydrate metabolic process"/>
    <property type="evidence" value="ECO:0007669"/>
    <property type="project" value="InterPro"/>
</dbReference>
<dbReference type="GO" id="GO:0019213">
    <property type="term" value="F:deacetylase activity"/>
    <property type="evidence" value="ECO:0007669"/>
    <property type="project" value="TreeGrafter"/>
</dbReference>
<name>A0A1F6G4A4_9BACT</name>
<dbReference type="Gene3D" id="3.20.20.370">
    <property type="entry name" value="Glycoside hydrolase/deacetylase"/>
    <property type="match status" value="1"/>
</dbReference>
<keyword evidence="4" id="KW-0460">Magnesium</keyword>
<evidence type="ECO:0000256" key="2">
    <source>
        <dbReference type="ARBA" id="ARBA00022723"/>
    </source>
</evidence>
<evidence type="ECO:0000256" key="5">
    <source>
        <dbReference type="ARBA" id="ARBA00023277"/>
    </source>
</evidence>
<gene>
    <name evidence="6" type="ORF">A2609_01765</name>
</gene>
<keyword evidence="3" id="KW-0378">Hydrolase</keyword>
<keyword evidence="2" id="KW-0479">Metal-binding</keyword>
<proteinExistence type="predicted"/>
<dbReference type="InterPro" id="IPR011330">
    <property type="entry name" value="Glyco_hydro/deAcase_b/a-brl"/>
</dbReference>
<dbReference type="PANTHER" id="PTHR31609:SF1">
    <property type="entry name" value="CARBOHYDRATE DEACETYLASE"/>
    <property type="match status" value="1"/>
</dbReference>